<comment type="caution">
    <text evidence="1">The sequence shown here is derived from an EMBL/GenBank/DDBJ whole genome shotgun (WGS) entry which is preliminary data.</text>
</comment>
<dbReference type="EMBL" id="RCHU01001022">
    <property type="protein sequence ID" value="TKR83898.1"/>
    <property type="molecule type" value="Genomic_DNA"/>
</dbReference>
<sequence length="472" mass="52856">MALNFSHRPLFPRISEDNVVSPMRISIQERVEDRFDYGRDRSGSQELVHKDIIDLLPSDPFDMDISTTFTAITGWLEDLEVDYGACGSDQVSTSDGNYQLFAGLNYIWNNAMRFQAFPGNVEFSCKSNLVGGFGDECLEGIEVENASVHEASDSDCDMKDVLSLGNEMDKNAGVVDESSGEFQKGHVVFSDGAPHPAFAFALGYLGVRDLLLVETVCRSLRYTVRSDPLLWRSIHIDQPLNEKITEDVLLQLTDRAQGNLQCLSLVKCPRITDDGLKQVLKSNPRLTKLSVPGCTRLSIEGIVTSLKAFKTTGAQGVKHLCIGGVYGVTQKHFEELTLLLGQDSHTQQNARQPHFYHRADFYLSCEDDRAIDIEMCPRCQNLRLVYDCPAEGCRGNEHPTRACRACTLCIARCAHCGRCINDSEYEETFCLELLCSDCWKQPLKCQEKQDRKIGPLRFPELQESSCSLRLHG</sequence>
<reference evidence="1" key="1">
    <citation type="submission" date="2018-10" db="EMBL/GenBank/DDBJ databases">
        <title>Population genomic analysis revealed the cold adaptation of white poplar.</title>
        <authorList>
            <person name="Liu Y.-J."/>
        </authorList>
    </citation>
    <scope>NUCLEOTIDE SEQUENCE [LARGE SCALE GENOMIC DNA]</scope>
    <source>
        <strain evidence="1">PAL-ZL1</strain>
    </source>
</reference>
<gene>
    <name evidence="1" type="ORF">D5086_0000266690</name>
</gene>
<protein>
    <submittedName>
        <fullName evidence="1">F-box protein SKIP14</fullName>
    </submittedName>
</protein>
<name>A0A4U5NKE6_POPAL</name>
<dbReference type="AlphaFoldDB" id="A0A4U5NKE6"/>
<proteinExistence type="predicted"/>
<dbReference type="PANTHER" id="PTHR13382">
    <property type="entry name" value="MITOCHONDRIAL ATP SYNTHASE COUPLING FACTOR B"/>
    <property type="match status" value="1"/>
</dbReference>
<dbReference type="PANTHER" id="PTHR13382:SF22">
    <property type="entry name" value="F-BOX PROTEIN SKIP14"/>
    <property type="match status" value="1"/>
</dbReference>
<dbReference type="InterPro" id="IPR036047">
    <property type="entry name" value="F-box-like_dom_sf"/>
</dbReference>
<accession>A0A4U5NKE6</accession>
<dbReference type="InterPro" id="IPR032675">
    <property type="entry name" value="LRR_dom_sf"/>
</dbReference>
<organism evidence="1">
    <name type="scientific">Populus alba</name>
    <name type="common">White poplar</name>
    <dbReference type="NCBI Taxonomy" id="43335"/>
    <lineage>
        <taxon>Eukaryota</taxon>
        <taxon>Viridiplantae</taxon>
        <taxon>Streptophyta</taxon>
        <taxon>Embryophyta</taxon>
        <taxon>Tracheophyta</taxon>
        <taxon>Spermatophyta</taxon>
        <taxon>Magnoliopsida</taxon>
        <taxon>eudicotyledons</taxon>
        <taxon>Gunneridae</taxon>
        <taxon>Pentapetalae</taxon>
        <taxon>rosids</taxon>
        <taxon>fabids</taxon>
        <taxon>Malpighiales</taxon>
        <taxon>Salicaceae</taxon>
        <taxon>Saliceae</taxon>
        <taxon>Populus</taxon>
    </lineage>
</organism>
<dbReference type="SUPFAM" id="SSF81383">
    <property type="entry name" value="F-box domain"/>
    <property type="match status" value="1"/>
</dbReference>
<dbReference type="GO" id="GO:0005737">
    <property type="term" value="C:cytoplasm"/>
    <property type="evidence" value="ECO:0007669"/>
    <property type="project" value="TreeGrafter"/>
</dbReference>
<dbReference type="Gene3D" id="3.80.10.10">
    <property type="entry name" value="Ribonuclease Inhibitor"/>
    <property type="match status" value="1"/>
</dbReference>
<evidence type="ECO:0000313" key="1">
    <source>
        <dbReference type="EMBL" id="TKR83898.1"/>
    </source>
</evidence>
<dbReference type="InterPro" id="IPR050648">
    <property type="entry name" value="F-box_LRR-repeat"/>
</dbReference>
<dbReference type="STRING" id="43335.A0A4U5NKE6"/>
<dbReference type="SUPFAM" id="SSF52047">
    <property type="entry name" value="RNI-like"/>
    <property type="match status" value="1"/>
</dbReference>